<proteinExistence type="predicted"/>
<keyword evidence="1" id="KW-0732">Signal</keyword>
<dbReference type="EMBL" id="JAULSR010000003">
    <property type="protein sequence ID" value="KAK0624891.1"/>
    <property type="molecule type" value="Genomic_DNA"/>
</dbReference>
<reference evidence="2" key="1">
    <citation type="submission" date="2023-06" db="EMBL/GenBank/DDBJ databases">
        <title>Genome-scale phylogeny and comparative genomics of the fungal order Sordariales.</title>
        <authorList>
            <consortium name="Lawrence Berkeley National Laboratory"/>
            <person name="Hensen N."/>
            <person name="Bonometti L."/>
            <person name="Westerberg I."/>
            <person name="Brannstrom I.O."/>
            <person name="Guillou S."/>
            <person name="Cros-Aarteil S."/>
            <person name="Calhoun S."/>
            <person name="Haridas S."/>
            <person name="Kuo A."/>
            <person name="Mondo S."/>
            <person name="Pangilinan J."/>
            <person name="Riley R."/>
            <person name="LaButti K."/>
            <person name="Andreopoulos B."/>
            <person name="Lipzen A."/>
            <person name="Chen C."/>
            <person name="Yanf M."/>
            <person name="Daum C."/>
            <person name="Ng V."/>
            <person name="Clum A."/>
            <person name="Steindorff A."/>
            <person name="Ohm R."/>
            <person name="Martin F."/>
            <person name="Silar P."/>
            <person name="Natvig D."/>
            <person name="Lalanne C."/>
            <person name="Gautier V."/>
            <person name="Ament-velasquez S.L."/>
            <person name="Kruys A."/>
            <person name="Hutchinson M.I."/>
            <person name="Powell A.J."/>
            <person name="Barry K."/>
            <person name="Miller A.N."/>
            <person name="Grigoriev I.V."/>
            <person name="Debuchy R."/>
            <person name="Gladieux P."/>
            <person name="Thoren M.H."/>
            <person name="Johannesson H."/>
        </authorList>
    </citation>
    <scope>NUCLEOTIDE SEQUENCE</scope>
    <source>
        <strain evidence="2">SMH3391-2</strain>
    </source>
</reference>
<accession>A0AA40C4A6</accession>
<evidence type="ECO:0000313" key="2">
    <source>
        <dbReference type="EMBL" id="KAK0624891.1"/>
    </source>
</evidence>
<protein>
    <submittedName>
        <fullName evidence="2">Uncharacterized protein</fullName>
    </submittedName>
</protein>
<sequence>MWVLLVVVMVGLKFNRDVYEVKTHNRGHRTGRGRVRGLFVVHMFCHTQLVVWRVSRLGCMELPDRALANVYYCQQALSAAIGYPIGVQIVDIHSDIRTGIVYADLQITDTVNAMTAYDCIRYLNGRPMPTPGMYPFRLRLIRLSHYYQAPVPEMHDPRPRPVSYRRRLRKRRHSITVNANCYCCYPYYYPGTPLPPWYPYPPAPPLPPVLPPPPPPPSQPPQPPPPQPPLLTWYPPPSWITWNRTHPQITTWYPPKPSPQSSQPATAAISYPWAKAYSGPEPCTTRSKKSHF</sequence>
<gene>
    <name evidence="2" type="ORF">B0T17DRAFT_638903</name>
</gene>
<dbReference type="AlphaFoldDB" id="A0AA40C4A6"/>
<evidence type="ECO:0000256" key="1">
    <source>
        <dbReference type="SAM" id="SignalP"/>
    </source>
</evidence>
<feature type="chain" id="PRO_5041307770" evidence="1">
    <location>
        <begin position="21"/>
        <end position="292"/>
    </location>
</feature>
<evidence type="ECO:0000313" key="3">
    <source>
        <dbReference type="Proteomes" id="UP001174934"/>
    </source>
</evidence>
<comment type="caution">
    <text evidence="2">The sequence shown here is derived from an EMBL/GenBank/DDBJ whole genome shotgun (WGS) entry which is preliminary data.</text>
</comment>
<dbReference type="Proteomes" id="UP001174934">
    <property type="component" value="Unassembled WGS sequence"/>
</dbReference>
<name>A0AA40C4A6_9PEZI</name>
<organism evidence="2 3">
    <name type="scientific">Bombardia bombarda</name>
    <dbReference type="NCBI Taxonomy" id="252184"/>
    <lineage>
        <taxon>Eukaryota</taxon>
        <taxon>Fungi</taxon>
        <taxon>Dikarya</taxon>
        <taxon>Ascomycota</taxon>
        <taxon>Pezizomycotina</taxon>
        <taxon>Sordariomycetes</taxon>
        <taxon>Sordariomycetidae</taxon>
        <taxon>Sordariales</taxon>
        <taxon>Lasiosphaeriaceae</taxon>
        <taxon>Bombardia</taxon>
    </lineage>
</organism>
<feature type="signal peptide" evidence="1">
    <location>
        <begin position="1"/>
        <end position="20"/>
    </location>
</feature>
<keyword evidence="3" id="KW-1185">Reference proteome</keyword>
<dbReference type="PRINTS" id="PR01217">
    <property type="entry name" value="PRICHEXTENSN"/>
</dbReference>